<dbReference type="PANTHER" id="PTHR43535:SF1">
    <property type="entry name" value="PHOSPHATIDATE CYTIDYLYLTRANSFERASE"/>
    <property type="match status" value="1"/>
</dbReference>
<reference evidence="2 3" key="1">
    <citation type="submission" date="2023-07" db="EMBL/GenBank/DDBJ databases">
        <title>Sorghum-associated microbial communities from plants grown in Nebraska, USA.</title>
        <authorList>
            <person name="Schachtman D."/>
        </authorList>
    </citation>
    <scope>NUCLEOTIDE SEQUENCE [LARGE SCALE GENOMIC DNA]</scope>
    <source>
        <strain evidence="2 3">DS2154</strain>
    </source>
</reference>
<accession>A0ABU1N1G0</accession>
<evidence type="ECO:0000256" key="1">
    <source>
        <dbReference type="SAM" id="Phobius"/>
    </source>
</evidence>
<sequence>MDIVAAVRAFFAAQPPTLLIGLAGVVALLSVAGAIATVLTALKPDRDYRELRQRIASWWVMVALLAGALLLGWQVTVLAFALVSFMALREFLSLAPIRKEDRPAILAAYLALVAAYGFIAADKYMFYLVFIPVWAFLGLPFLMAMLGQTRGFLTTAATFHWGLVTCVYNLGFAAFLMRTPDSDRLPAGAAGLVFFLLLVTEFNDVAQYVFGKLLGRHKIAPTVSPNKTWEGFLGGWLATGLLIWFAGPLFTPLAGHGLLVVAVALPLAGFAGDVTMSAVKRDIGVKDTSHAIPGHGGVLDRADSLTFTAPLYFHLLALFALGKF</sequence>
<feature type="transmembrane region" description="Helical" evidence="1">
    <location>
        <begin position="253"/>
        <end position="271"/>
    </location>
</feature>
<dbReference type="EMBL" id="JAVDRL010000008">
    <property type="protein sequence ID" value="MDR6532287.1"/>
    <property type="molecule type" value="Genomic_DNA"/>
</dbReference>
<evidence type="ECO:0000313" key="2">
    <source>
        <dbReference type="EMBL" id="MDR6532287.1"/>
    </source>
</evidence>
<protein>
    <submittedName>
        <fullName evidence="2">Phosphatidate cytidylyltransferase</fullName>
        <ecNumber evidence="2">2.7.7.41</ecNumber>
    </submittedName>
</protein>
<feature type="transmembrane region" description="Helical" evidence="1">
    <location>
        <begin position="189"/>
        <end position="210"/>
    </location>
</feature>
<evidence type="ECO:0000313" key="3">
    <source>
        <dbReference type="Proteomes" id="UP001262754"/>
    </source>
</evidence>
<proteinExistence type="predicted"/>
<feature type="transmembrane region" description="Helical" evidence="1">
    <location>
        <begin position="104"/>
        <end position="121"/>
    </location>
</feature>
<feature type="transmembrane region" description="Helical" evidence="1">
    <location>
        <begin position="158"/>
        <end position="177"/>
    </location>
</feature>
<keyword evidence="1" id="KW-0812">Transmembrane</keyword>
<dbReference type="EC" id="2.7.7.41" evidence="2"/>
<feature type="transmembrane region" description="Helical" evidence="1">
    <location>
        <begin position="18"/>
        <end position="42"/>
    </location>
</feature>
<gene>
    <name evidence="2" type="ORF">J2800_003043</name>
</gene>
<organism evidence="2 3">
    <name type="scientific">Caulobacter rhizosphaerae</name>
    <dbReference type="NCBI Taxonomy" id="2010972"/>
    <lineage>
        <taxon>Bacteria</taxon>
        <taxon>Pseudomonadati</taxon>
        <taxon>Pseudomonadota</taxon>
        <taxon>Alphaproteobacteria</taxon>
        <taxon>Caulobacterales</taxon>
        <taxon>Caulobacteraceae</taxon>
        <taxon>Caulobacter</taxon>
    </lineage>
</organism>
<keyword evidence="1" id="KW-0472">Membrane</keyword>
<dbReference type="GO" id="GO:0004605">
    <property type="term" value="F:phosphatidate cytidylyltransferase activity"/>
    <property type="evidence" value="ECO:0007669"/>
    <property type="project" value="UniProtKB-EC"/>
</dbReference>
<keyword evidence="2" id="KW-0548">Nucleotidyltransferase</keyword>
<keyword evidence="1" id="KW-1133">Transmembrane helix</keyword>
<dbReference type="RefSeq" id="WP_310032737.1">
    <property type="nucleotide sequence ID" value="NZ_JAVDRL010000008.1"/>
</dbReference>
<feature type="transmembrane region" description="Helical" evidence="1">
    <location>
        <begin position="54"/>
        <end position="71"/>
    </location>
</feature>
<keyword evidence="2" id="KW-0808">Transferase</keyword>
<dbReference type="PANTHER" id="PTHR43535">
    <property type="entry name" value="PHOSPHATIDATE CYTIDYLYLTRANSFERASE"/>
    <property type="match status" value="1"/>
</dbReference>
<dbReference type="Pfam" id="PF01148">
    <property type="entry name" value="CTP_transf_1"/>
    <property type="match status" value="1"/>
</dbReference>
<feature type="transmembrane region" description="Helical" evidence="1">
    <location>
        <begin position="231"/>
        <end position="247"/>
    </location>
</feature>
<feature type="transmembrane region" description="Helical" evidence="1">
    <location>
        <begin position="127"/>
        <end position="146"/>
    </location>
</feature>
<name>A0ABU1N1G0_9CAUL</name>
<comment type="caution">
    <text evidence="2">The sequence shown here is derived from an EMBL/GenBank/DDBJ whole genome shotgun (WGS) entry which is preliminary data.</text>
</comment>
<dbReference type="Proteomes" id="UP001262754">
    <property type="component" value="Unassembled WGS sequence"/>
</dbReference>
<keyword evidence="3" id="KW-1185">Reference proteome</keyword>